<dbReference type="EMBL" id="JAKOGI010000036">
    <property type="protein sequence ID" value="KAJ8447612.1"/>
    <property type="molecule type" value="Genomic_DNA"/>
</dbReference>
<dbReference type="SUPFAM" id="SSF52172">
    <property type="entry name" value="CheY-like"/>
    <property type="match status" value="1"/>
</dbReference>
<sequence>MPVPEDVKGMHILLIDPDISSLMHTSSMLEEATYKVTSTAVPDVALSMMQERVKQYDLVMAAVQMRGMDCLTFLKATKEVSNIPVALMSYEEDLQLAIRAIQLGACHYFVKPLSRNDIRSLWQFIVRKARDIPRAIHSNEAIAGHTNARGVVSLAPKPQDLKGKGKEVMMDAEAILGHENPRREVTVPDGDGMDADKESRKRKRSNDGSKKKGKNKKKEKCGGRSNKKTVKWNAELHAKFMRVLMMDSAQGAIAGLREQACGATDISKEQLSHPNIDAPVEPSIGQTSVGQQRQQRGAGSSSSEKALDPKHAENILQISEAPLGLQSQSIANTCPAVWATSVGLNVADVGKLIGGGRGGYTTGRPSFNSRSQLLGSGGLNLGTQITQMGLAARENPNREASFLYNTNNRFGVGETSNKNLEVSQSGGVLMERIDQIRRAYRASSGSGTARTLFNTQASRGSQAQGTNDPRQNQNQANYAISLETIESRTSGRKRNHSQYENFSIGLAASSLELMSKQTDLFRNNMVENISHIGSSTNSMNVGFYPPPKGHQQNPAPTALQFSCASSENYAPSITQTNSNVQIEPTGLVQAPNHPITSPNGSFFGSTEMMFAIPTYHAAQFSGASLGSREVPFLNPNPKTAQFLSTLSEASAPSLMQNASNLQMESTGFFQALDYPLYSANNGGLLNSNNVPTGIEGTNQELDTLQGVPFEAGLANQAEKPTNDFNGQNLGGFASINSREGFQTSAQGSNSEQTPIDDAALDEIFAELRPHFVDGDLGSSGSNINNIR</sequence>
<evidence type="ECO:0000313" key="7">
    <source>
        <dbReference type="EMBL" id="KAJ8447612.1"/>
    </source>
</evidence>
<dbReference type="GO" id="GO:0009736">
    <property type="term" value="P:cytokinin-activated signaling pathway"/>
    <property type="evidence" value="ECO:0007669"/>
    <property type="project" value="InterPro"/>
</dbReference>
<name>A0A9Q1QMD6_9CARY</name>
<feature type="region of interest" description="Disordered" evidence="5">
    <location>
        <begin position="273"/>
        <end position="307"/>
    </location>
</feature>
<dbReference type="GO" id="GO:0000160">
    <property type="term" value="P:phosphorelay signal transduction system"/>
    <property type="evidence" value="ECO:0007669"/>
    <property type="project" value="UniProtKB-KW"/>
</dbReference>
<evidence type="ECO:0000256" key="5">
    <source>
        <dbReference type="SAM" id="MobiDB-lite"/>
    </source>
</evidence>
<feature type="compositionally biased region" description="Basic and acidic residues" evidence="5">
    <location>
        <begin position="194"/>
        <end position="210"/>
    </location>
</feature>
<accession>A0A9Q1QMD6</accession>
<keyword evidence="8" id="KW-1185">Reference proteome</keyword>
<reference evidence="7" key="1">
    <citation type="submission" date="2022-04" db="EMBL/GenBank/DDBJ databases">
        <title>Carnegiea gigantea Genome sequencing and assembly v2.</title>
        <authorList>
            <person name="Copetti D."/>
            <person name="Sanderson M.J."/>
            <person name="Burquez A."/>
            <person name="Wojciechowski M.F."/>
        </authorList>
    </citation>
    <scope>NUCLEOTIDE SEQUENCE</scope>
    <source>
        <strain evidence="7">SGP5-SGP5p</strain>
        <tissue evidence="7">Aerial part</tissue>
    </source>
</reference>
<dbReference type="Pfam" id="PF00072">
    <property type="entry name" value="Response_reg"/>
    <property type="match status" value="1"/>
</dbReference>
<comment type="caution">
    <text evidence="4">Lacks conserved residue(s) required for the propagation of feature annotation.</text>
</comment>
<feature type="compositionally biased region" description="Low complexity" evidence="5">
    <location>
        <begin position="290"/>
        <end position="303"/>
    </location>
</feature>
<dbReference type="SMART" id="SM00448">
    <property type="entry name" value="REC"/>
    <property type="match status" value="1"/>
</dbReference>
<evidence type="ECO:0000259" key="6">
    <source>
        <dbReference type="PROSITE" id="PS50110"/>
    </source>
</evidence>
<evidence type="ECO:0000256" key="4">
    <source>
        <dbReference type="PROSITE-ProRule" id="PRU00169"/>
    </source>
</evidence>
<protein>
    <recommendedName>
        <fullName evidence="6">Response regulatory domain-containing protein</fullName>
    </recommendedName>
</protein>
<keyword evidence="1" id="KW-0902">Two-component regulatory system</keyword>
<evidence type="ECO:0000256" key="2">
    <source>
        <dbReference type="ARBA" id="ARBA00023015"/>
    </source>
</evidence>
<proteinExistence type="predicted"/>
<feature type="compositionally biased region" description="Basic residues" evidence="5">
    <location>
        <begin position="211"/>
        <end position="230"/>
    </location>
</feature>
<feature type="domain" description="Response regulatory" evidence="6">
    <location>
        <begin position="11"/>
        <end position="126"/>
    </location>
</feature>
<organism evidence="7 8">
    <name type="scientific">Carnegiea gigantea</name>
    <dbReference type="NCBI Taxonomy" id="171969"/>
    <lineage>
        <taxon>Eukaryota</taxon>
        <taxon>Viridiplantae</taxon>
        <taxon>Streptophyta</taxon>
        <taxon>Embryophyta</taxon>
        <taxon>Tracheophyta</taxon>
        <taxon>Spermatophyta</taxon>
        <taxon>Magnoliopsida</taxon>
        <taxon>eudicotyledons</taxon>
        <taxon>Gunneridae</taxon>
        <taxon>Pentapetalae</taxon>
        <taxon>Caryophyllales</taxon>
        <taxon>Cactineae</taxon>
        <taxon>Cactaceae</taxon>
        <taxon>Cactoideae</taxon>
        <taxon>Echinocereeae</taxon>
        <taxon>Carnegiea</taxon>
    </lineage>
</organism>
<evidence type="ECO:0000256" key="3">
    <source>
        <dbReference type="ARBA" id="ARBA00023163"/>
    </source>
</evidence>
<keyword evidence="2" id="KW-0805">Transcription regulation</keyword>
<dbReference type="Gene3D" id="3.40.50.2300">
    <property type="match status" value="1"/>
</dbReference>
<dbReference type="PROSITE" id="PS50110">
    <property type="entry name" value="RESPONSE_REGULATORY"/>
    <property type="match status" value="1"/>
</dbReference>
<evidence type="ECO:0000256" key="1">
    <source>
        <dbReference type="ARBA" id="ARBA00023012"/>
    </source>
</evidence>
<dbReference type="PANTHER" id="PTHR43874:SF87">
    <property type="entry name" value="HTH MYB-TYPE DOMAIN-CONTAINING PROTEIN"/>
    <property type="match status" value="1"/>
</dbReference>
<comment type="caution">
    <text evidence="7">The sequence shown here is derived from an EMBL/GenBank/DDBJ whole genome shotgun (WGS) entry which is preliminary data.</text>
</comment>
<dbReference type="PANTHER" id="PTHR43874">
    <property type="entry name" value="TWO-COMPONENT RESPONSE REGULATOR"/>
    <property type="match status" value="1"/>
</dbReference>
<dbReference type="InterPro" id="IPR011006">
    <property type="entry name" value="CheY-like_superfamily"/>
</dbReference>
<evidence type="ECO:0000313" key="8">
    <source>
        <dbReference type="Proteomes" id="UP001153076"/>
    </source>
</evidence>
<keyword evidence="3" id="KW-0804">Transcription</keyword>
<dbReference type="OrthoDB" id="1743485at2759"/>
<dbReference type="InterPro" id="IPR001789">
    <property type="entry name" value="Sig_transdc_resp-reg_receiver"/>
</dbReference>
<dbReference type="Proteomes" id="UP001153076">
    <property type="component" value="Unassembled WGS sequence"/>
</dbReference>
<gene>
    <name evidence="7" type="ORF">Cgig2_031666</name>
</gene>
<dbReference type="AlphaFoldDB" id="A0A9Q1QMD6"/>
<dbReference type="InterPro" id="IPR045279">
    <property type="entry name" value="ARR-like"/>
</dbReference>
<feature type="region of interest" description="Disordered" evidence="5">
    <location>
        <begin position="173"/>
        <end position="230"/>
    </location>
</feature>